<evidence type="ECO:0000313" key="3">
    <source>
        <dbReference type="Proteomes" id="UP000317650"/>
    </source>
</evidence>
<dbReference type="Proteomes" id="UP000317650">
    <property type="component" value="Chromosome 4"/>
</dbReference>
<name>A0A4S8KES5_MUSBA</name>
<reference evidence="2 3" key="1">
    <citation type="journal article" date="2019" name="Nat. Plants">
        <title>Genome sequencing of Musa balbisiana reveals subgenome evolution and function divergence in polyploid bananas.</title>
        <authorList>
            <person name="Yao X."/>
        </authorList>
    </citation>
    <scope>NUCLEOTIDE SEQUENCE [LARGE SCALE GENOMIC DNA]</scope>
    <source>
        <strain evidence="3">cv. DH-PKW</strain>
        <tissue evidence="2">Leaves</tissue>
    </source>
</reference>
<dbReference type="EMBL" id="PYDT01000001">
    <property type="protein sequence ID" value="THU73744.1"/>
    <property type="molecule type" value="Genomic_DNA"/>
</dbReference>
<keyword evidence="3" id="KW-1185">Reference proteome</keyword>
<protein>
    <submittedName>
        <fullName evidence="2">Uncharacterized protein</fullName>
    </submittedName>
</protein>
<organism evidence="2 3">
    <name type="scientific">Musa balbisiana</name>
    <name type="common">Banana</name>
    <dbReference type="NCBI Taxonomy" id="52838"/>
    <lineage>
        <taxon>Eukaryota</taxon>
        <taxon>Viridiplantae</taxon>
        <taxon>Streptophyta</taxon>
        <taxon>Embryophyta</taxon>
        <taxon>Tracheophyta</taxon>
        <taxon>Spermatophyta</taxon>
        <taxon>Magnoliopsida</taxon>
        <taxon>Liliopsida</taxon>
        <taxon>Zingiberales</taxon>
        <taxon>Musaceae</taxon>
        <taxon>Musa</taxon>
    </lineage>
</organism>
<dbReference type="AlphaFoldDB" id="A0A4S8KES5"/>
<evidence type="ECO:0000313" key="2">
    <source>
        <dbReference type="EMBL" id="THU73744.1"/>
    </source>
</evidence>
<evidence type="ECO:0000256" key="1">
    <source>
        <dbReference type="SAM" id="MobiDB-lite"/>
    </source>
</evidence>
<feature type="region of interest" description="Disordered" evidence="1">
    <location>
        <begin position="1"/>
        <end position="24"/>
    </location>
</feature>
<proteinExistence type="predicted"/>
<gene>
    <name evidence="2" type="ORF">C4D60_Mb04t26090</name>
</gene>
<accession>A0A4S8KES5</accession>
<sequence length="92" mass="10147">MVTTVEDHASLLSSANHRRLLQMREVDTPPPRKVFDAMPHRNVVSWNAATIAGTGVSPDELVEGGGVPRPPRYDFFATVTQRAYPYAPQSLT</sequence>
<comment type="caution">
    <text evidence="2">The sequence shown here is derived from an EMBL/GenBank/DDBJ whole genome shotgun (WGS) entry which is preliminary data.</text>
</comment>